<evidence type="ECO:0000256" key="11">
    <source>
        <dbReference type="ARBA" id="ARBA00023004"/>
    </source>
</evidence>
<keyword evidence="3" id="KW-0479">Metal-binding</keyword>
<dbReference type="eggNOG" id="KOG1971">
    <property type="taxonomic scope" value="Eukaryota"/>
</dbReference>
<keyword evidence="6" id="KW-0833">Ubl conjugation pathway</keyword>
<evidence type="ECO:0000256" key="14">
    <source>
        <dbReference type="PROSITE-ProRule" id="PRU00339"/>
    </source>
</evidence>
<evidence type="ECO:0000256" key="1">
    <source>
        <dbReference type="ARBA" id="ARBA00001961"/>
    </source>
</evidence>
<evidence type="ECO:0000313" key="18">
    <source>
        <dbReference type="Proteomes" id="UP000002729"/>
    </source>
</evidence>
<reference evidence="17 18" key="1">
    <citation type="journal article" date="2011" name="Proc. Natl. Acad. Sci. U.S.A.">
        <title>Niche of harmful alga Aureococcus anophagefferens revealed through ecogenomics.</title>
        <authorList>
            <person name="Gobler C.J."/>
            <person name="Berry D.L."/>
            <person name="Dyhrman S.T."/>
            <person name="Wilhelm S.W."/>
            <person name="Salamov A."/>
            <person name="Lobanov A.V."/>
            <person name="Zhang Y."/>
            <person name="Collier J.L."/>
            <person name="Wurch L.L."/>
            <person name="Kustka A.B."/>
            <person name="Dill B.D."/>
            <person name="Shah M."/>
            <person name="VerBerkmoes N.C."/>
            <person name="Kuo A."/>
            <person name="Terry A."/>
            <person name="Pangilinan J."/>
            <person name="Lindquist E.A."/>
            <person name="Lucas S."/>
            <person name="Paulsen I.T."/>
            <person name="Hattenrath-Lehmann T.K."/>
            <person name="Talmage S.C."/>
            <person name="Walker E.A."/>
            <person name="Koch F."/>
            <person name="Burson A.M."/>
            <person name="Marcoval M.A."/>
            <person name="Tang Y.Z."/>
            <person name="Lecleir G.R."/>
            <person name="Coyne K.J."/>
            <person name="Berg G.M."/>
            <person name="Bertrand E.M."/>
            <person name="Saito M.A."/>
            <person name="Gladyshev V.N."/>
            <person name="Grigoriev I.V."/>
        </authorList>
    </citation>
    <scope>NUCLEOTIDE SEQUENCE [LARGE SCALE GENOMIC DNA]</scope>
    <source>
        <strain evidence="18">CCMP 1984</strain>
    </source>
</reference>
<dbReference type="InParanoid" id="F0YBA3"/>
<dbReference type="eggNOG" id="KOG1155">
    <property type="taxonomic scope" value="Eukaryota"/>
</dbReference>
<evidence type="ECO:0000256" key="4">
    <source>
        <dbReference type="ARBA" id="ARBA00022737"/>
    </source>
</evidence>
<dbReference type="GO" id="GO:0016567">
    <property type="term" value="P:protein ubiquitination"/>
    <property type="evidence" value="ECO:0007669"/>
    <property type="project" value="TreeGrafter"/>
</dbReference>
<dbReference type="Gene3D" id="2.60.120.620">
    <property type="entry name" value="q2cbj1_9rhob like domain"/>
    <property type="match status" value="1"/>
</dbReference>
<dbReference type="Proteomes" id="UP000002729">
    <property type="component" value="Unassembled WGS sequence"/>
</dbReference>
<dbReference type="PANTHER" id="PTHR12558:SF10">
    <property type="entry name" value="CELL DIVISION CYCLE PROTEIN 23 HOMOLOG"/>
    <property type="match status" value="1"/>
</dbReference>
<keyword evidence="12" id="KW-0325">Glycoprotein</keyword>
<keyword evidence="5" id="KW-0498">Mitosis</keyword>
<evidence type="ECO:0000313" key="17">
    <source>
        <dbReference type="EMBL" id="EGB07624.1"/>
    </source>
</evidence>
<comment type="cofactor">
    <cofactor evidence="1">
        <name>L-ascorbate</name>
        <dbReference type="ChEBI" id="CHEBI:38290"/>
    </cofactor>
</comment>
<dbReference type="GO" id="GO:0045842">
    <property type="term" value="P:positive regulation of mitotic metaphase/anaphase transition"/>
    <property type="evidence" value="ECO:0007669"/>
    <property type="project" value="TreeGrafter"/>
</dbReference>
<name>F0YBA3_AURAN</name>
<dbReference type="InterPro" id="IPR006620">
    <property type="entry name" value="Pro_4_hyd_alph"/>
</dbReference>
<keyword evidence="4" id="KW-0677">Repeat</keyword>
<dbReference type="GO" id="GO:0051301">
    <property type="term" value="P:cell division"/>
    <property type="evidence" value="ECO:0007669"/>
    <property type="project" value="UniProtKB-KW"/>
</dbReference>
<dbReference type="Pfam" id="PF13181">
    <property type="entry name" value="TPR_8"/>
    <property type="match status" value="1"/>
</dbReference>
<dbReference type="AlphaFoldDB" id="F0YBA3"/>
<evidence type="ECO:0000256" key="3">
    <source>
        <dbReference type="ARBA" id="ARBA00022723"/>
    </source>
</evidence>
<feature type="repeat" description="TPR" evidence="14">
    <location>
        <begin position="424"/>
        <end position="457"/>
    </location>
</feature>
<dbReference type="Gene3D" id="1.25.40.10">
    <property type="entry name" value="Tetratricopeptide repeat domain"/>
    <property type="match status" value="3"/>
</dbReference>
<evidence type="ECO:0000256" key="9">
    <source>
        <dbReference type="ARBA" id="ARBA00022964"/>
    </source>
</evidence>
<evidence type="ECO:0000256" key="7">
    <source>
        <dbReference type="ARBA" id="ARBA00022803"/>
    </source>
</evidence>
<sequence>MTGFSIPTCKDELRRAIPILREHGLKKSACFCAEQLVGLAGGGMDCASPSSAAASAGVATLRALEAEPVTDAFMLASSFFELGEYARCAVALCGVETGGGPLPAAAPAPDAAARDVFLWAYALYLAGEKRREEEICEASRDALARAKARNSYAPALRDALAARKARGALAGLGGYAYGIVLKELARARHGGGGDAAAPPAMDVDGGGGGDEPRPPAQPGRIAGAAVAAAEDAPTAEARAVLAEATLQFPWNWSAWLDLAELDAPEAAAAAIVRPPAGATAAAPPPHPDDELLDVHGPRPGASEALIAACHRAHVAIEQQRCDEALETLARVEAVAPASTFAQERFEALRAADPYRLEQLDIYSNVLYVKEARAELSRLAHAATRAEKYRPETCCVVGNYYSLKAQHERAVLYFQRALKLDRGCLSAWTLMGHEYIEMKNTAAAIEAYRRAVDVNARDYRAWYGLGQTYEILNMYFYALYYYRKAARLRPYDARMWIAIAQCHEKLHRVDDAIKGYERAAAHDDAEGHATIKLARLHRSRNDHDKAVACFQAYVDLHGQGEEIVDATAEALLYLASKHKQKADYAAAQACLARLLDYGGPEKLEAQAMLRELRSLIDTTAAPPARLKASGRMAALRGKINEKERDGRPAAELARLTHALWGLDHYPSYLKRWRDGDIAELEDQLERTLATVRAARRANKEEAAGVVETEKLRELRDPANWRVGDVVAPRLAKVLGWDACPSMADALAAPRKAAPARGVLALLDEVVDDVYSIDVLTPAFCERLLEAVDGARSDDGEPLPRANLDVVGCSWLGDVLLAVGAQVQAAAHPAETLGGALDWRHAYVLKYEPTGRDSLVHHTDDSEITVNICLGRDFAGGDLLLGGVRGAPDETSARVDRVAPKRGVATVHLGRHLHAVDTVTRGERRVLICWCRSLSGARSSVCPCCWMNRRAGGASAGDCICGPAWNS</sequence>
<dbReference type="InterPro" id="IPR011990">
    <property type="entry name" value="TPR-like_helical_dom_sf"/>
</dbReference>
<dbReference type="SUPFAM" id="SSF48452">
    <property type="entry name" value="TPR-like"/>
    <property type="match status" value="1"/>
</dbReference>
<accession>F0YBA3</accession>
<dbReference type="EMBL" id="GL833130">
    <property type="protein sequence ID" value="EGB07624.1"/>
    <property type="molecule type" value="Genomic_DNA"/>
</dbReference>
<dbReference type="PROSITE" id="PS50005">
    <property type="entry name" value="TPR"/>
    <property type="match status" value="2"/>
</dbReference>
<keyword evidence="7 14" id="KW-0802">TPR repeat</keyword>
<dbReference type="PANTHER" id="PTHR12558">
    <property type="entry name" value="CELL DIVISION CYCLE 16,23,27"/>
    <property type="match status" value="1"/>
</dbReference>
<feature type="domain" description="Fe2OG dioxygenase" evidence="16">
    <location>
        <begin position="836"/>
        <end position="931"/>
    </location>
</feature>
<evidence type="ECO:0000256" key="13">
    <source>
        <dbReference type="ARBA" id="ARBA00023306"/>
    </source>
</evidence>
<dbReference type="GO" id="GO:0031145">
    <property type="term" value="P:anaphase-promoting complex-dependent catabolic process"/>
    <property type="evidence" value="ECO:0007669"/>
    <property type="project" value="TreeGrafter"/>
</dbReference>
<proteinExistence type="predicted"/>
<dbReference type="KEGG" id="aaf:AURANDRAFT_71780"/>
<evidence type="ECO:0000256" key="12">
    <source>
        <dbReference type="ARBA" id="ARBA00023180"/>
    </source>
</evidence>
<keyword evidence="8" id="KW-0256">Endoplasmic reticulum</keyword>
<evidence type="ECO:0000256" key="2">
    <source>
        <dbReference type="ARBA" id="ARBA00022618"/>
    </source>
</evidence>
<dbReference type="RefSeq" id="XP_009037622.1">
    <property type="nucleotide sequence ID" value="XM_009039374.1"/>
</dbReference>
<feature type="repeat" description="TPR" evidence="14">
    <location>
        <begin position="458"/>
        <end position="491"/>
    </location>
</feature>
<dbReference type="Pfam" id="PF04049">
    <property type="entry name" value="ANAPC8"/>
    <property type="match status" value="1"/>
</dbReference>
<dbReference type="SMART" id="SM00702">
    <property type="entry name" value="P4Hc"/>
    <property type="match status" value="1"/>
</dbReference>
<evidence type="ECO:0000256" key="10">
    <source>
        <dbReference type="ARBA" id="ARBA00023002"/>
    </source>
</evidence>
<keyword evidence="2" id="KW-0132">Cell division</keyword>
<gene>
    <name evidence="17" type="ORF">AURANDRAFT_71780</name>
</gene>
<organism evidence="18">
    <name type="scientific">Aureococcus anophagefferens</name>
    <name type="common">Harmful bloom alga</name>
    <dbReference type="NCBI Taxonomy" id="44056"/>
    <lineage>
        <taxon>Eukaryota</taxon>
        <taxon>Sar</taxon>
        <taxon>Stramenopiles</taxon>
        <taxon>Ochrophyta</taxon>
        <taxon>Pelagophyceae</taxon>
        <taxon>Pelagomonadales</taxon>
        <taxon>Pelagomonadaceae</taxon>
        <taxon>Aureococcus</taxon>
    </lineage>
</organism>
<dbReference type="InterPro" id="IPR005123">
    <property type="entry name" value="Oxoglu/Fe-dep_dioxygenase_dom"/>
</dbReference>
<dbReference type="SMART" id="SM00028">
    <property type="entry name" value="TPR"/>
    <property type="match status" value="6"/>
</dbReference>
<evidence type="ECO:0000256" key="5">
    <source>
        <dbReference type="ARBA" id="ARBA00022776"/>
    </source>
</evidence>
<evidence type="ECO:0000256" key="6">
    <source>
        <dbReference type="ARBA" id="ARBA00022786"/>
    </source>
</evidence>
<evidence type="ECO:0000259" key="16">
    <source>
        <dbReference type="PROSITE" id="PS51471"/>
    </source>
</evidence>
<feature type="region of interest" description="Disordered" evidence="15">
    <location>
        <begin position="191"/>
        <end position="217"/>
    </location>
</feature>
<evidence type="ECO:0000256" key="8">
    <source>
        <dbReference type="ARBA" id="ARBA00022824"/>
    </source>
</evidence>
<dbReference type="OrthoDB" id="10262026at2759"/>
<protein>
    <recommendedName>
        <fullName evidence="16">Fe2OG dioxygenase domain-containing protein</fullName>
    </recommendedName>
</protein>
<dbReference type="GeneID" id="20228395"/>
<keyword evidence="10" id="KW-0560">Oxidoreductase</keyword>
<dbReference type="GO" id="GO:0031418">
    <property type="term" value="F:L-ascorbic acid binding"/>
    <property type="evidence" value="ECO:0007669"/>
    <property type="project" value="InterPro"/>
</dbReference>
<dbReference type="GO" id="GO:0005680">
    <property type="term" value="C:anaphase-promoting complex"/>
    <property type="evidence" value="ECO:0007669"/>
    <property type="project" value="InterPro"/>
</dbReference>
<dbReference type="GO" id="GO:0005506">
    <property type="term" value="F:iron ion binding"/>
    <property type="evidence" value="ECO:0007669"/>
    <property type="project" value="InterPro"/>
</dbReference>
<dbReference type="GO" id="GO:0016705">
    <property type="term" value="F:oxidoreductase activity, acting on paired donors, with incorporation or reduction of molecular oxygen"/>
    <property type="evidence" value="ECO:0007669"/>
    <property type="project" value="InterPro"/>
</dbReference>
<keyword evidence="13" id="KW-0131">Cell cycle</keyword>
<dbReference type="InterPro" id="IPR007192">
    <property type="entry name" value="APC8"/>
</dbReference>
<dbReference type="Pfam" id="PF13432">
    <property type="entry name" value="TPR_16"/>
    <property type="match status" value="2"/>
</dbReference>
<dbReference type="PROSITE" id="PS51471">
    <property type="entry name" value="FE2OG_OXY"/>
    <property type="match status" value="1"/>
</dbReference>
<evidence type="ECO:0000256" key="15">
    <source>
        <dbReference type="SAM" id="MobiDB-lite"/>
    </source>
</evidence>
<dbReference type="InterPro" id="IPR019734">
    <property type="entry name" value="TPR_rpt"/>
</dbReference>
<keyword evidence="11" id="KW-0408">Iron</keyword>
<keyword evidence="9" id="KW-0223">Dioxygenase</keyword>
<dbReference type="GO" id="GO:0051213">
    <property type="term" value="F:dioxygenase activity"/>
    <property type="evidence" value="ECO:0007669"/>
    <property type="project" value="UniProtKB-KW"/>
</dbReference>
<keyword evidence="18" id="KW-1185">Reference proteome</keyword>